<dbReference type="Proteomes" id="UP000007587">
    <property type="component" value="Chromosome"/>
</dbReference>
<dbReference type="EMBL" id="CP003389">
    <property type="protein sequence ID" value="AFE06093.1"/>
    <property type="molecule type" value="Genomic_DNA"/>
</dbReference>
<dbReference type="OrthoDB" id="9956863at2"/>
<evidence type="ECO:0000313" key="3">
    <source>
        <dbReference type="Proteomes" id="UP000007587"/>
    </source>
</evidence>
<dbReference type="RefSeq" id="WP_014397714.1">
    <property type="nucleotide sequence ID" value="NC_017030.1"/>
</dbReference>
<accession>H8MNI4</accession>
<reference evidence="3" key="2">
    <citation type="submission" date="2012-03" db="EMBL/GenBank/DDBJ databases">
        <title>Genome sequence of the fruiting myxobacterium Corallococcus coralloides DSM 2259.</title>
        <authorList>
            <person name="Huntley S."/>
            <person name="Zhang Y."/>
            <person name="Treuner-Lange A."/>
            <person name="Sensen C.W."/>
            <person name="Sogaard-Andersen L."/>
        </authorList>
    </citation>
    <scope>NUCLEOTIDE SEQUENCE [LARGE SCALE GENOMIC DNA]</scope>
    <source>
        <strain evidence="3">ATCC 25202 / DSM 2259 / NBRC 100086 / M2</strain>
    </source>
</reference>
<reference evidence="2 3" key="1">
    <citation type="journal article" date="2012" name="J. Bacteriol.">
        <title>Complete Genome Sequence of the Fruiting Myxobacterium Corallococcus coralloides DSM 2259.</title>
        <authorList>
            <person name="Huntley S."/>
            <person name="Zhang Y."/>
            <person name="Treuner-Lange A."/>
            <person name="Kneip S."/>
            <person name="Sensen C.W."/>
            <person name="Sogaard-Andersen L."/>
        </authorList>
    </citation>
    <scope>NUCLEOTIDE SEQUENCE [LARGE SCALE GENOMIC DNA]</scope>
    <source>
        <strain evidence="3">ATCC 25202 / DSM 2259 / NBRC 100086 / M2</strain>
    </source>
</reference>
<dbReference type="STRING" id="1144275.COCOR_04913"/>
<organism evidence="2 3">
    <name type="scientific">Corallococcus coralloides (strain ATCC 25202 / DSM 2259 / NBRC 100086 / M2)</name>
    <name type="common">Myxococcus coralloides</name>
    <dbReference type="NCBI Taxonomy" id="1144275"/>
    <lineage>
        <taxon>Bacteria</taxon>
        <taxon>Pseudomonadati</taxon>
        <taxon>Myxococcota</taxon>
        <taxon>Myxococcia</taxon>
        <taxon>Myxococcales</taxon>
        <taxon>Cystobacterineae</taxon>
        <taxon>Myxococcaceae</taxon>
        <taxon>Corallococcus</taxon>
    </lineage>
</organism>
<name>H8MNI4_CORCM</name>
<keyword evidence="1" id="KW-0732">Signal</keyword>
<dbReference type="InParanoid" id="H8MNI4"/>
<evidence type="ECO:0000313" key="2">
    <source>
        <dbReference type="EMBL" id="AFE06093.1"/>
    </source>
</evidence>
<dbReference type="KEGG" id="ccx:COCOR_04913"/>
<dbReference type="AlphaFoldDB" id="H8MNI4"/>
<feature type="chain" id="PRO_5003615612" description="Lipoprotein" evidence="1">
    <location>
        <begin position="27"/>
        <end position="78"/>
    </location>
</feature>
<protein>
    <recommendedName>
        <fullName evidence="4">Lipoprotein</fullName>
    </recommendedName>
</protein>
<feature type="signal peptide" evidence="1">
    <location>
        <begin position="1"/>
        <end position="26"/>
    </location>
</feature>
<dbReference type="HOGENOM" id="CLU_2615980_0_0_7"/>
<evidence type="ECO:0000256" key="1">
    <source>
        <dbReference type="SAM" id="SignalP"/>
    </source>
</evidence>
<gene>
    <name evidence="2" type="ordered locus">COCOR_04913</name>
</gene>
<evidence type="ECO:0008006" key="4">
    <source>
        <dbReference type="Google" id="ProtNLM"/>
    </source>
</evidence>
<sequence length="78" mass="8026">MKASRLKQMVPGFALIIGIMAGTALAMVPGSTAETTETQVGPTPVQKICSASCKPCSVQAHCGQGEGSCGIWRCTNPM</sequence>
<keyword evidence="3" id="KW-1185">Reference proteome</keyword>
<proteinExistence type="predicted"/>